<keyword evidence="4 6" id="KW-1133">Transmembrane helix</keyword>
<feature type="transmembrane region" description="Helical" evidence="6">
    <location>
        <begin position="278"/>
        <end position="311"/>
    </location>
</feature>
<feature type="region of interest" description="Disordered" evidence="7">
    <location>
        <begin position="1"/>
        <end position="32"/>
    </location>
</feature>
<keyword evidence="3 6" id="KW-0812">Transmembrane</keyword>
<feature type="transmembrane region" description="Helical" evidence="6">
    <location>
        <begin position="457"/>
        <end position="476"/>
    </location>
</feature>
<name>A0ABD1LZW1_9FABA</name>
<feature type="compositionally biased region" description="Polar residues" evidence="7">
    <location>
        <begin position="1"/>
        <end position="12"/>
    </location>
</feature>
<protein>
    <recommendedName>
        <fullName evidence="6">Choline transporter-like protein</fullName>
    </recommendedName>
</protein>
<evidence type="ECO:0000256" key="3">
    <source>
        <dbReference type="ARBA" id="ARBA00022692"/>
    </source>
</evidence>
<feature type="transmembrane region" description="Helical" evidence="6">
    <location>
        <begin position="54"/>
        <end position="76"/>
    </location>
</feature>
<gene>
    <name evidence="8" type="ORF">Fmac_022497</name>
</gene>
<feature type="transmembrane region" description="Helical" evidence="6">
    <location>
        <begin position="223"/>
        <end position="250"/>
    </location>
</feature>
<sequence>MGSSEDPNTSEFSASQPFLSKPSSSSSEVKEETESNQQYLQITYNSGPRSVKDLLFLILFLLFHISTFALGIFAIAHRNTNAHASSTYDPVTSSCVETHSTLSLYSSPHWVKPLTWTLLLTLLLSLPFSWALLLSLKHYTKHIVYASLPFFIFIPLFLNVYWFVACNLRSSCSHVFPLAFQILLLVFVFLLIGIVVWILIVNRHRLQLTVNIIKVASDALSHNLALFAVLPSMTLALLVYYVPLVVFLVFSKLNGKLVVKELEGDYACVWKEDLWVPFYFVLVILTMLWSAAATVEAQVYVISGTIANWYFSKDYQAPKRGIRTSLRNAFGPSSGTICLSGSLILVVRMVRCVVDSARQEDAPGIVNLVLRCCVNALLTTVDFLNKFTINFAAITGEAYCSSAKMTYELLRRNLLSAVFVETISSRLLAGIVFVLSAIYTIVVCAVLKAGINLGADSYFVAAMAWVLLLVVLGYLVHVLDNVIDTIYVCYAIDRDRGEVCKQDVHEVYVHLPRSRSLSQSVPTRTLGV</sequence>
<proteinExistence type="inferred from homology"/>
<comment type="similarity">
    <text evidence="2 6">Belongs to the CTL (choline transporter-like) family.</text>
</comment>
<reference evidence="8 9" key="1">
    <citation type="submission" date="2024-08" db="EMBL/GenBank/DDBJ databases">
        <title>Insights into the chromosomal genome structure of Flemingia macrophylla.</title>
        <authorList>
            <person name="Ding Y."/>
            <person name="Zhao Y."/>
            <person name="Bi W."/>
            <person name="Wu M."/>
            <person name="Zhao G."/>
            <person name="Gong Y."/>
            <person name="Li W."/>
            <person name="Zhang P."/>
        </authorList>
    </citation>
    <scope>NUCLEOTIDE SEQUENCE [LARGE SCALE GENOMIC DNA]</scope>
    <source>
        <strain evidence="8">DYQJB</strain>
        <tissue evidence="8">Leaf</tissue>
    </source>
</reference>
<evidence type="ECO:0000313" key="9">
    <source>
        <dbReference type="Proteomes" id="UP001603857"/>
    </source>
</evidence>
<feature type="transmembrane region" description="Helical" evidence="6">
    <location>
        <begin position="176"/>
        <end position="202"/>
    </location>
</feature>
<accession>A0ABD1LZW1</accession>
<organism evidence="8 9">
    <name type="scientific">Flemingia macrophylla</name>
    <dbReference type="NCBI Taxonomy" id="520843"/>
    <lineage>
        <taxon>Eukaryota</taxon>
        <taxon>Viridiplantae</taxon>
        <taxon>Streptophyta</taxon>
        <taxon>Embryophyta</taxon>
        <taxon>Tracheophyta</taxon>
        <taxon>Spermatophyta</taxon>
        <taxon>Magnoliopsida</taxon>
        <taxon>eudicotyledons</taxon>
        <taxon>Gunneridae</taxon>
        <taxon>Pentapetalae</taxon>
        <taxon>rosids</taxon>
        <taxon>fabids</taxon>
        <taxon>Fabales</taxon>
        <taxon>Fabaceae</taxon>
        <taxon>Papilionoideae</taxon>
        <taxon>50 kb inversion clade</taxon>
        <taxon>NPAAA clade</taxon>
        <taxon>indigoferoid/millettioid clade</taxon>
        <taxon>Phaseoleae</taxon>
        <taxon>Flemingia</taxon>
    </lineage>
</organism>
<dbReference type="EMBL" id="JBGMDY010000007">
    <property type="protein sequence ID" value="KAL2329070.1"/>
    <property type="molecule type" value="Genomic_DNA"/>
</dbReference>
<evidence type="ECO:0000313" key="8">
    <source>
        <dbReference type="EMBL" id="KAL2329070.1"/>
    </source>
</evidence>
<comment type="function">
    <text evidence="6">Choline transporter.</text>
</comment>
<keyword evidence="5 6" id="KW-0472">Membrane</keyword>
<dbReference type="PANTHER" id="PTHR12385">
    <property type="entry name" value="CHOLINE TRANSPORTER-LIKE (SLC FAMILY 44)"/>
    <property type="match status" value="1"/>
</dbReference>
<keyword evidence="9" id="KW-1185">Reference proteome</keyword>
<dbReference type="InterPro" id="IPR007603">
    <property type="entry name" value="Choline_transptr-like"/>
</dbReference>
<evidence type="ECO:0000256" key="1">
    <source>
        <dbReference type="ARBA" id="ARBA00004141"/>
    </source>
</evidence>
<evidence type="ECO:0000256" key="7">
    <source>
        <dbReference type="SAM" id="MobiDB-lite"/>
    </source>
</evidence>
<dbReference type="AlphaFoldDB" id="A0ABD1LZW1"/>
<feature type="transmembrane region" description="Helical" evidence="6">
    <location>
        <begin position="143"/>
        <end position="164"/>
    </location>
</feature>
<dbReference type="GO" id="GO:0022857">
    <property type="term" value="F:transmembrane transporter activity"/>
    <property type="evidence" value="ECO:0007669"/>
    <property type="project" value="UniProtKB-UniRule"/>
</dbReference>
<evidence type="ECO:0000256" key="4">
    <source>
        <dbReference type="ARBA" id="ARBA00022989"/>
    </source>
</evidence>
<dbReference type="PANTHER" id="PTHR12385:SF98">
    <property type="entry name" value="CHOLINE TRANSPORTER-LIKE PROTEIN"/>
    <property type="match status" value="1"/>
</dbReference>
<dbReference type="Proteomes" id="UP001603857">
    <property type="component" value="Unassembled WGS sequence"/>
</dbReference>
<comment type="subcellular location">
    <subcellularLocation>
        <location evidence="6">Cell membrane</location>
        <topology evidence="6">Multi-pass membrane protein</topology>
    </subcellularLocation>
    <subcellularLocation>
        <location evidence="1">Membrane</location>
        <topology evidence="1">Multi-pass membrane protein</topology>
    </subcellularLocation>
</comment>
<feature type="transmembrane region" description="Helical" evidence="6">
    <location>
        <begin position="427"/>
        <end position="451"/>
    </location>
</feature>
<feature type="transmembrane region" description="Helical" evidence="6">
    <location>
        <begin position="114"/>
        <end position="136"/>
    </location>
</feature>
<dbReference type="Pfam" id="PF04515">
    <property type="entry name" value="Choline_transpo"/>
    <property type="match status" value="1"/>
</dbReference>
<evidence type="ECO:0000256" key="2">
    <source>
        <dbReference type="ARBA" id="ARBA00007168"/>
    </source>
</evidence>
<evidence type="ECO:0000256" key="6">
    <source>
        <dbReference type="RuleBase" id="RU368066"/>
    </source>
</evidence>
<evidence type="ECO:0000256" key="5">
    <source>
        <dbReference type="ARBA" id="ARBA00023136"/>
    </source>
</evidence>
<feature type="compositionally biased region" description="Low complexity" evidence="7">
    <location>
        <begin position="13"/>
        <end position="27"/>
    </location>
</feature>
<comment type="caution">
    <text evidence="8">The sequence shown here is derived from an EMBL/GenBank/DDBJ whole genome shotgun (WGS) entry which is preliminary data.</text>
</comment>
<dbReference type="GO" id="GO:0005886">
    <property type="term" value="C:plasma membrane"/>
    <property type="evidence" value="ECO:0007669"/>
    <property type="project" value="UniProtKB-SubCell"/>
</dbReference>